<evidence type="ECO:0000256" key="8">
    <source>
        <dbReference type="ARBA" id="ARBA00048988"/>
    </source>
</evidence>
<dbReference type="Gene3D" id="3.30.2310.20">
    <property type="entry name" value="RelE-like"/>
    <property type="match status" value="1"/>
</dbReference>
<evidence type="ECO:0000256" key="4">
    <source>
        <dbReference type="ARBA" id="ARBA00022840"/>
    </source>
</evidence>
<keyword evidence="1 9" id="KW-0547">Nucleotide-binding</keyword>
<keyword evidence="4 9" id="KW-0067">ATP-binding</keyword>
<accession>A0ABS1J332</accession>
<dbReference type="RefSeq" id="WP_208429901.1">
    <property type="nucleotide sequence ID" value="NZ_JAEPRJ010000001.1"/>
</dbReference>
<evidence type="ECO:0000313" key="11">
    <source>
        <dbReference type="EMBL" id="MBK5898487.1"/>
    </source>
</evidence>
<evidence type="ECO:0000313" key="12">
    <source>
        <dbReference type="Proteomes" id="UP000604730"/>
    </source>
</evidence>
<dbReference type="SUPFAM" id="SSF143011">
    <property type="entry name" value="RelE-like"/>
    <property type="match status" value="1"/>
</dbReference>
<comment type="catalytic activity">
    <reaction evidence="6">
        <text>Couples ATP hydrolysis with the unwinding of duplex DNA by translocating in the 3'-5' direction.</text>
        <dbReference type="EC" id="5.6.2.4"/>
    </reaction>
</comment>
<reference evidence="11 12" key="1">
    <citation type="submission" date="2021-01" db="EMBL/GenBank/DDBJ databases">
        <title>Isolation and description of Catonella massiliensis sp. nov., a novel Catonella species, isolated from a stable periodontitis subject.</title>
        <authorList>
            <person name="Antezack A."/>
            <person name="Boxberger M."/>
            <person name="La Scola B."/>
            <person name="Monnet-Corti V."/>
        </authorList>
    </citation>
    <scope>NUCLEOTIDE SEQUENCE [LARGE SCALE GENOMIC DNA]</scope>
    <source>
        <strain evidence="11 12">Marseille-Q4567</strain>
    </source>
</reference>
<sequence>MINRPIIAMGDKFLDSYNKIPESEKKKTIEFFNKFRQNPLSSAINYEKLNGAVDKRLRSVRIGKAYRGIIMLDEKSAVYILLWVDHHDEAYAWAKKKEFKINPSTAAIQLYDMPEITVENTEAPTVGIFSHLSNDNLENLGVPRELFDLVRSIKDKSDLVSKSNMLPDDVFAELELIEEGNSIEEILEVIAPNSKVKVAEDDCRTAIELDVNKGRYYVLKDEDNIEEVLSLASWRIFLHHSQRAIVDNDYKNSFYVSGGAGTGKTIVAMHRAKRLAQSLGRGKKMLFTTFTKDLIKDIKANLKELCDDKEMKKIEVVNLDAWAVKFLKKHNYEYEIIYGKDLDAVWNEVFNNEELKFSEEFYKDEWNHVIVAAEAYSDFRKYKPLKRPANRGRLGEIQRKGIWKIIKKYKKIMEEHKFRDIGMAMLDCRDIVREEYPEGLYQHVIVDEAQDFGNSAFKLIRALAGREHTNDIFIAGDLNQKIYDFVTKLSDCGISIVGSNKKLSINYRTTEETRKFAFKVLKGSAEEGLEASKIDNVVSISHGAEPEIRGCSTEEEEIRYILGKIKELKESGENPDNICIAVRTNAEVKKYEEALSEEKVGRFVLIEKQEDAREFSGVRVATMHRIKGLEFDHVFIAGMSNDFLTKLKSRSKTQSSLERNIAKERCLLYVAITRAKKNVYISYSGELCELLA</sequence>
<name>A0ABS1J332_9FIRM</name>
<dbReference type="SUPFAM" id="SSF52540">
    <property type="entry name" value="P-loop containing nucleoside triphosphate hydrolases"/>
    <property type="match status" value="1"/>
</dbReference>
<dbReference type="PANTHER" id="PTHR11070">
    <property type="entry name" value="UVRD / RECB / PCRA DNA HELICASE FAMILY MEMBER"/>
    <property type="match status" value="1"/>
</dbReference>
<keyword evidence="3 9" id="KW-0347">Helicase</keyword>
<evidence type="ECO:0000256" key="2">
    <source>
        <dbReference type="ARBA" id="ARBA00022801"/>
    </source>
</evidence>
<keyword evidence="2 9" id="KW-0378">Hydrolase</keyword>
<dbReference type="InterPro" id="IPR014016">
    <property type="entry name" value="UvrD-like_ATP-bd"/>
</dbReference>
<evidence type="ECO:0000256" key="5">
    <source>
        <dbReference type="ARBA" id="ARBA00023235"/>
    </source>
</evidence>
<dbReference type="InterPro" id="IPR027417">
    <property type="entry name" value="P-loop_NTPase"/>
</dbReference>
<evidence type="ECO:0000256" key="1">
    <source>
        <dbReference type="ARBA" id="ARBA00022741"/>
    </source>
</evidence>
<comment type="caution">
    <text evidence="11">The sequence shown here is derived from an EMBL/GenBank/DDBJ whole genome shotgun (WGS) entry which is preliminary data.</text>
</comment>
<dbReference type="InterPro" id="IPR014017">
    <property type="entry name" value="DNA_helicase_UvrD-like_C"/>
</dbReference>
<gene>
    <name evidence="11" type="ORF">JJN12_11950</name>
</gene>
<organism evidence="11 12">
    <name type="scientific">Catonella massiliensis</name>
    <dbReference type="NCBI Taxonomy" id="2799636"/>
    <lineage>
        <taxon>Bacteria</taxon>
        <taxon>Bacillati</taxon>
        <taxon>Bacillota</taxon>
        <taxon>Clostridia</taxon>
        <taxon>Lachnospirales</taxon>
        <taxon>Lachnospiraceae</taxon>
        <taxon>Catonella</taxon>
    </lineage>
</organism>
<proteinExistence type="predicted"/>
<evidence type="ECO:0000256" key="3">
    <source>
        <dbReference type="ARBA" id="ARBA00022806"/>
    </source>
</evidence>
<dbReference type="Pfam" id="PF00580">
    <property type="entry name" value="UvrD-helicase"/>
    <property type="match status" value="1"/>
</dbReference>
<evidence type="ECO:0000259" key="10">
    <source>
        <dbReference type="PROSITE" id="PS51198"/>
    </source>
</evidence>
<dbReference type="InterPro" id="IPR035093">
    <property type="entry name" value="RelE/ParE_toxin_dom_sf"/>
</dbReference>
<feature type="binding site" evidence="9">
    <location>
        <begin position="258"/>
        <end position="265"/>
    </location>
    <ligand>
        <name>ATP</name>
        <dbReference type="ChEBI" id="CHEBI:30616"/>
    </ligand>
</feature>
<evidence type="ECO:0000256" key="7">
    <source>
        <dbReference type="ARBA" id="ARBA00034808"/>
    </source>
</evidence>
<keyword evidence="5" id="KW-0413">Isomerase</keyword>
<dbReference type="Gene3D" id="3.40.50.300">
    <property type="entry name" value="P-loop containing nucleotide triphosphate hydrolases"/>
    <property type="match status" value="2"/>
</dbReference>
<dbReference type="Pfam" id="PF13361">
    <property type="entry name" value="UvrD_C"/>
    <property type="match status" value="2"/>
</dbReference>
<evidence type="ECO:0000256" key="6">
    <source>
        <dbReference type="ARBA" id="ARBA00034617"/>
    </source>
</evidence>
<dbReference type="InterPro" id="IPR000212">
    <property type="entry name" value="DNA_helicase_UvrD/REP"/>
</dbReference>
<protein>
    <recommendedName>
        <fullName evidence="7">DNA 3'-5' helicase</fullName>
        <ecNumber evidence="7">5.6.2.4</ecNumber>
    </recommendedName>
</protein>
<dbReference type="EC" id="5.6.2.4" evidence="7"/>
<dbReference type="PANTHER" id="PTHR11070:SF45">
    <property type="entry name" value="DNA 3'-5' HELICASE"/>
    <property type="match status" value="1"/>
</dbReference>
<comment type="catalytic activity">
    <reaction evidence="8">
        <text>ATP + H2O = ADP + phosphate + H(+)</text>
        <dbReference type="Rhea" id="RHEA:13065"/>
        <dbReference type="ChEBI" id="CHEBI:15377"/>
        <dbReference type="ChEBI" id="CHEBI:15378"/>
        <dbReference type="ChEBI" id="CHEBI:30616"/>
        <dbReference type="ChEBI" id="CHEBI:43474"/>
        <dbReference type="ChEBI" id="CHEBI:456216"/>
        <dbReference type="EC" id="5.6.2.4"/>
    </reaction>
</comment>
<dbReference type="EMBL" id="JAEPRJ010000001">
    <property type="protein sequence ID" value="MBK5898487.1"/>
    <property type="molecule type" value="Genomic_DNA"/>
</dbReference>
<dbReference type="PROSITE" id="PS51198">
    <property type="entry name" value="UVRD_HELICASE_ATP_BIND"/>
    <property type="match status" value="1"/>
</dbReference>
<keyword evidence="12" id="KW-1185">Reference proteome</keyword>
<evidence type="ECO:0000256" key="9">
    <source>
        <dbReference type="PROSITE-ProRule" id="PRU00560"/>
    </source>
</evidence>
<feature type="domain" description="UvrD-like helicase ATP-binding" evidence="10">
    <location>
        <begin position="237"/>
        <end position="510"/>
    </location>
</feature>
<dbReference type="Proteomes" id="UP000604730">
    <property type="component" value="Unassembled WGS sequence"/>
</dbReference>
<dbReference type="CDD" id="cd18807">
    <property type="entry name" value="SF1_C_UvrD"/>
    <property type="match status" value="1"/>
</dbReference>